<dbReference type="Proteomes" id="UP001186944">
    <property type="component" value="Unassembled WGS sequence"/>
</dbReference>
<reference evidence="1" key="1">
    <citation type="submission" date="2019-08" db="EMBL/GenBank/DDBJ databases">
        <title>The improved chromosome-level genome for the pearl oyster Pinctada fucata martensii using PacBio sequencing and Hi-C.</title>
        <authorList>
            <person name="Zheng Z."/>
        </authorList>
    </citation>
    <scope>NUCLEOTIDE SEQUENCE</scope>
    <source>
        <strain evidence="1">ZZ-2019</strain>
        <tissue evidence="1">Adductor muscle</tissue>
    </source>
</reference>
<gene>
    <name evidence="1" type="ORF">FSP39_017869</name>
</gene>
<proteinExistence type="predicted"/>
<protein>
    <submittedName>
        <fullName evidence="1">Uncharacterized protein</fullName>
    </submittedName>
</protein>
<dbReference type="AlphaFoldDB" id="A0AA89BT87"/>
<dbReference type="EMBL" id="VSWD01000009">
    <property type="protein sequence ID" value="KAK3093595.1"/>
    <property type="molecule type" value="Genomic_DNA"/>
</dbReference>
<organism evidence="1 2">
    <name type="scientific">Pinctada imbricata</name>
    <name type="common">Atlantic pearl-oyster</name>
    <name type="synonym">Pinctada martensii</name>
    <dbReference type="NCBI Taxonomy" id="66713"/>
    <lineage>
        <taxon>Eukaryota</taxon>
        <taxon>Metazoa</taxon>
        <taxon>Spiralia</taxon>
        <taxon>Lophotrochozoa</taxon>
        <taxon>Mollusca</taxon>
        <taxon>Bivalvia</taxon>
        <taxon>Autobranchia</taxon>
        <taxon>Pteriomorphia</taxon>
        <taxon>Pterioida</taxon>
        <taxon>Pterioidea</taxon>
        <taxon>Pteriidae</taxon>
        <taxon>Pinctada</taxon>
    </lineage>
</organism>
<sequence length="597" mass="60778">MISDYGYGPFGGKHNVVSNSLAVHGAAKALSLGHYGQNAIAKAVGKTASAAGLTKHGHAISAAHGVYGANSKALTHGGGHAFSQAHSKGNSNSLSANYGKGHAVSYATGRKKRSVYGYPKGRKYYPFGGKHNVVSNSLAVHGAAKALSLGHYGQNAIAKAVGKTASAAGLTKHGHAISAAHGVYGANSKALTHGGGHAFSQAHSKGNSNSLSANYGYGNSISYATGRKKRSIYNYGYGPFGGKHNVVSNSLAVHGAAKALSLGHYGQNAIAKSVGKTASAAGLTKYGHAISSAHGVYGANSKALTHGGGHAFSQAHSKGNSNSLSANYGYGNSVSYATGRKKRSVYNYGYGPFGGRHNVVSNSLAVKGAAKSVALGHYGQNVNSKAVGLTASSAGLTQYGHAISGAYGKYGANSKALTHGGGHAISNSHSFKNSNSLAANYGKGGAAFSYATGRKRRSVYAYPKGRKYYPFGGKHNVVSNSLAVHGAAKALSLGHYGQNAIAKSVGLTATSGAKTLHGHAISAAHGVYGANSKALTHGGGHAFSQAHSKGNSNSLSANYGYGNSVSYATGRKRRSASLDNPCEYFVAFPLKRIPNMF</sequence>
<evidence type="ECO:0000313" key="2">
    <source>
        <dbReference type="Proteomes" id="UP001186944"/>
    </source>
</evidence>
<accession>A0AA89BT87</accession>
<comment type="caution">
    <text evidence="1">The sequence shown here is derived from an EMBL/GenBank/DDBJ whole genome shotgun (WGS) entry which is preliminary data.</text>
</comment>
<name>A0AA89BT87_PINIB</name>
<evidence type="ECO:0000313" key="1">
    <source>
        <dbReference type="EMBL" id="KAK3093595.1"/>
    </source>
</evidence>
<keyword evidence="2" id="KW-1185">Reference proteome</keyword>